<evidence type="ECO:0000256" key="1">
    <source>
        <dbReference type="SAM" id="SignalP"/>
    </source>
</evidence>
<keyword evidence="2" id="KW-0378">Hydrolase</keyword>
<feature type="signal peptide" evidence="1">
    <location>
        <begin position="1"/>
        <end position="25"/>
    </location>
</feature>
<reference evidence="2 3" key="1">
    <citation type="submission" date="2023-01" db="EMBL/GenBank/DDBJ databases">
        <authorList>
            <person name="Yoon J.-W."/>
        </authorList>
    </citation>
    <scope>NUCLEOTIDE SEQUENCE [LARGE SCALE GENOMIC DNA]</scope>
    <source>
        <strain evidence="2 3">KMU-50</strain>
    </source>
</reference>
<keyword evidence="1" id="KW-0732">Signal</keyword>
<evidence type="ECO:0000313" key="2">
    <source>
        <dbReference type="EMBL" id="MDA5095187.1"/>
    </source>
</evidence>
<dbReference type="Gene3D" id="3.40.50.1820">
    <property type="entry name" value="alpha/beta hydrolase"/>
    <property type="match status" value="1"/>
</dbReference>
<dbReference type="RefSeq" id="WP_271054896.1">
    <property type="nucleotide sequence ID" value="NZ_JAQIIO010000008.1"/>
</dbReference>
<dbReference type="PANTHER" id="PTHR37946">
    <property type="entry name" value="SLL1969 PROTEIN"/>
    <property type="match status" value="1"/>
</dbReference>
<dbReference type="PANTHER" id="PTHR37946:SF1">
    <property type="entry name" value="SLL1969 PROTEIN"/>
    <property type="match status" value="1"/>
</dbReference>
<keyword evidence="3" id="KW-1185">Reference proteome</keyword>
<dbReference type="SUPFAM" id="SSF53474">
    <property type="entry name" value="alpha/beta-Hydrolases"/>
    <property type="match status" value="1"/>
</dbReference>
<dbReference type="EMBL" id="JAQIIO010000008">
    <property type="protein sequence ID" value="MDA5095187.1"/>
    <property type="molecule type" value="Genomic_DNA"/>
</dbReference>
<sequence>MFKRSYNKFLLPLLMALSAPLPAAAECVVLLHGLARSPSSLWVMEEALELEGYEVVNLGYPSTEAKIGALVEQAIPPAVQACGDQPTHFVTHSMGGILVRVWLEENQPKVLGRVVMLAPPNNGSQLVDAFGSLEPFEWINGPAGLQLGTGQHSVPNQVGSPDFELGVIAGNRSLNPIYSALIEGEDDGKVSVQNTMIEGMSDHITLPVTHTFMMTNPLVIAEAISFLQTGAFEHGLTIGDVIERVAREAGYLD</sequence>
<protein>
    <submittedName>
        <fullName evidence="2">Alpha/beta hydrolase</fullName>
    </submittedName>
</protein>
<feature type="chain" id="PRO_5047333859" evidence="1">
    <location>
        <begin position="26"/>
        <end position="253"/>
    </location>
</feature>
<evidence type="ECO:0000313" key="3">
    <source>
        <dbReference type="Proteomes" id="UP001528040"/>
    </source>
</evidence>
<gene>
    <name evidence="2" type="ORF">O2N63_13955</name>
</gene>
<organism evidence="2 3">
    <name type="scientific">Aliiroseovarius salicola</name>
    <dbReference type="NCBI Taxonomy" id="3009082"/>
    <lineage>
        <taxon>Bacteria</taxon>
        <taxon>Pseudomonadati</taxon>
        <taxon>Pseudomonadota</taxon>
        <taxon>Alphaproteobacteria</taxon>
        <taxon>Rhodobacterales</taxon>
        <taxon>Paracoccaceae</taxon>
        <taxon>Aliiroseovarius</taxon>
    </lineage>
</organism>
<accession>A0ABT4W3T5</accession>
<dbReference type="Proteomes" id="UP001528040">
    <property type="component" value="Unassembled WGS sequence"/>
</dbReference>
<dbReference type="InterPro" id="IPR029058">
    <property type="entry name" value="AB_hydrolase_fold"/>
</dbReference>
<name>A0ABT4W3T5_9RHOB</name>
<comment type="caution">
    <text evidence="2">The sequence shown here is derived from an EMBL/GenBank/DDBJ whole genome shotgun (WGS) entry which is preliminary data.</text>
</comment>
<dbReference type="GO" id="GO:0016787">
    <property type="term" value="F:hydrolase activity"/>
    <property type="evidence" value="ECO:0007669"/>
    <property type="project" value="UniProtKB-KW"/>
</dbReference>
<proteinExistence type="predicted"/>